<reference evidence="2 4" key="2">
    <citation type="submission" date="2018-11" db="EMBL/GenBank/DDBJ databases">
        <authorList>
            <consortium name="Pathogen Informatics"/>
        </authorList>
    </citation>
    <scope>NUCLEOTIDE SEQUENCE [LARGE SCALE GENOMIC DNA]</scope>
</reference>
<sequence length="101" mass="11715">METTSDRSTVFAFDFEVRGQSEEWQELDKPATETAEEAQHSSGKYFSFYSTDGDEFFNLTNPAAVRNEWLQNRPNAKDSVRNSGKQFLLQSLEHHNKRNVH</sequence>
<evidence type="ECO:0000313" key="3">
    <source>
        <dbReference type="EMBL" id="VUZ57339.1"/>
    </source>
</evidence>
<name>A0A0R3SCN4_HYMDI</name>
<dbReference type="Proteomes" id="UP000321570">
    <property type="component" value="Unassembled WGS sequence"/>
</dbReference>
<evidence type="ECO:0000313" key="4">
    <source>
        <dbReference type="Proteomes" id="UP000274504"/>
    </source>
</evidence>
<evidence type="ECO:0000313" key="6">
    <source>
        <dbReference type="WBParaSite" id="HDID_0000236201-mRNA-1"/>
    </source>
</evidence>
<reference evidence="6" key="1">
    <citation type="submission" date="2017-02" db="UniProtKB">
        <authorList>
            <consortium name="WormBaseParasite"/>
        </authorList>
    </citation>
    <scope>IDENTIFICATION</scope>
</reference>
<feature type="compositionally biased region" description="Basic and acidic residues" evidence="1">
    <location>
        <begin position="21"/>
        <end position="31"/>
    </location>
</feature>
<feature type="region of interest" description="Disordered" evidence="1">
    <location>
        <begin position="21"/>
        <end position="41"/>
    </location>
</feature>
<reference evidence="3 5" key="3">
    <citation type="submission" date="2019-07" db="EMBL/GenBank/DDBJ databases">
        <authorList>
            <person name="Jastrzebski P J."/>
            <person name="Paukszto L."/>
            <person name="Jastrzebski P J."/>
        </authorList>
    </citation>
    <scope>NUCLEOTIDE SEQUENCE [LARGE SCALE GENOMIC DNA]</scope>
    <source>
        <strain evidence="3 5">WMS-il1</strain>
    </source>
</reference>
<dbReference type="AlphaFoldDB" id="A0A0R3SCN4"/>
<evidence type="ECO:0000313" key="5">
    <source>
        <dbReference type="Proteomes" id="UP000321570"/>
    </source>
</evidence>
<keyword evidence="5" id="KW-1185">Reference proteome</keyword>
<accession>A0A0R3SCN4</accession>
<feature type="region of interest" description="Disordered" evidence="1">
    <location>
        <begin position="74"/>
        <end position="101"/>
    </location>
</feature>
<dbReference type="OrthoDB" id="6270868at2759"/>
<gene>
    <name evidence="2" type="ORF">HDID_LOCUS2363</name>
    <name evidence="3" type="ORF">WMSIL1_LOCUS14801</name>
</gene>
<dbReference type="EMBL" id="CABIJS010000716">
    <property type="protein sequence ID" value="VUZ57339.1"/>
    <property type="molecule type" value="Genomic_DNA"/>
</dbReference>
<dbReference type="Proteomes" id="UP000274504">
    <property type="component" value="Unassembled WGS sequence"/>
</dbReference>
<proteinExistence type="predicted"/>
<evidence type="ECO:0000313" key="2">
    <source>
        <dbReference type="EMBL" id="VDL19824.1"/>
    </source>
</evidence>
<evidence type="ECO:0000256" key="1">
    <source>
        <dbReference type="SAM" id="MobiDB-lite"/>
    </source>
</evidence>
<dbReference type="EMBL" id="UYSG01000570">
    <property type="protein sequence ID" value="VDL19824.1"/>
    <property type="molecule type" value="Genomic_DNA"/>
</dbReference>
<protein>
    <submittedName>
        <fullName evidence="6">FERM domain-containing protein</fullName>
    </submittedName>
</protein>
<dbReference type="WBParaSite" id="HDID_0000236201-mRNA-1">
    <property type="protein sequence ID" value="HDID_0000236201-mRNA-1"/>
    <property type="gene ID" value="HDID_0000236201"/>
</dbReference>
<organism evidence="6">
    <name type="scientific">Hymenolepis diminuta</name>
    <name type="common">Rat tapeworm</name>
    <dbReference type="NCBI Taxonomy" id="6216"/>
    <lineage>
        <taxon>Eukaryota</taxon>
        <taxon>Metazoa</taxon>
        <taxon>Spiralia</taxon>
        <taxon>Lophotrochozoa</taxon>
        <taxon>Platyhelminthes</taxon>
        <taxon>Cestoda</taxon>
        <taxon>Eucestoda</taxon>
        <taxon>Cyclophyllidea</taxon>
        <taxon>Hymenolepididae</taxon>
        <taxon>Hymenolepis</taxon>
    </lineage>
</organism>